<comment type="subcellular location">
    <subcellularLocation>
        <location evidence="1">Secreted</location>
    </subcellularLocation>
</comment>
<comment type="similarity">
    <text evidence="8">Belongs to the GST superfamily. Tau family.</text>
</comment>
<dbReference type="FunFam" id="1.20.1050.10:FF:000012">
    <property type="entry name" value="Tau class glutathione S-transferase"/>
    <property type="match status" value="1"/>
</dbReference>
<dbReference type="SUPFAM" id="SSF47616">
    <property type="entry name" value="GST C-terminal domain-like"/>
    <property type="match status" value="1"/>
</dbReference>
<evidence type="ECO:0000256" key="8">
    <source>
        <dbReference type="ARBA" id="ARBA00025743"/>
    </source>
</evidence>
<evidence type="ECO:0000256" key="3">
    <source>
        <dbReference type="ARBA" id="ARBA00012452"/>
    </source>
</evidence>
<dbReference type="Pfam" id="PF02798">
    <property type="entry name" value="GST_N"/>
    <property type="match status" value="1"/>
</dbReference>
<dbReference type="SUPFAM" id="SSF52833">
    <property type="entry name" value="Thioredoxin-like"/>
    <property type="match status" value="1"/>
</dbReference>
<keyword evidence="5" id="KW-0964">Secreted</keyword>
<dbReference type="AlphaFoldDB" id="A0ABD1LJ53"/>
<evidence type="ECO:0000313" key="12">
    <source>
        <dbReference type="EMBL" id="KAL2323373.1"/>
    </source>
</evidence>
<dbReference type="InterPro" id="IPR040079">
    <property type="entry name" value="Glutathione_S-Trfase"/>
</dbReference>
<dbReference type="CDD" id="cd03185">
    <property type="entry name" value="GST_C_Tau"/>
    <property type="match status" value="1"/>
</dbReference>
<dbReference type="EMBL" id="JBGMDY010000009">
    <property type="protein sequence ID" value="KAL2323373.1"/>
    <property type="molecule type" value="Genomic_DNA"/>
</dbReference>
<dbReference type="InterPro" id="IPR010987">
    <property type="entry name" value="Glutathione-S-Trfase_C-like"/>
</dbReference>
<comment type="similarity">
    <text evidence="2">Belongs to the plant self-incompatibility (S1) protein family.</text>
</comment>
<evidence type="ECO:0000256" key="1">
    <source>
        <dbReference type="ARBA" id="ARBA00004613"/>
    </source>
</evidence>
<evidence type="ECO:0000256" key="4">
    <source>
        <dbReference type="ARBA" id="ARBA00022471"/>
    </source>
</evidence>
<evidence type="ECO:0000256" key="9">
    <source>
        <dbReference type="ARBA" id="ARBA00047960"/>
    </source>
</evidence>
<evidence type="ECO:0000259" key="11">
    <source>
        <dbReference type="PROSITE" id="PS50405"/>
    </source>
</evidence>
<dbReference type="EC" id="2.5.1.18" evidence="3"/>
<dbReference type="InterPro" id="IPR036282">
    <property type="entry name" value="Glutathione-S-Trfase_C_sf"/>
</dbReference>
<keyword evidence="7" id="KW-0732">Signal</keyword>
<dbReference type="Gene3D" id="3.40.30.10">
    <property type="entry name" value="Glutaredoxin"/>
    <property type="match status" value="1"/>
</dbReference>
<dbReference type="PANTHER" id="PTHR11260:SF716">
    <property type="entry name" value="GLUTATHIONE TRANSFERASE"/>
    <property type="match status" value="1"/>
</dbReference>
<sequence length="310" mass="35382">MKENKNGNSGILAISACRVSRYVLALVFVLAFASPSASNIFPGFIKWHVFIVDDLSNNQNLLCHCKSSDDDLGIQTLPQVVELHHRMGEVKLLGVWPSPYVYRIIWALEVKGIKYEYVQGEFHKPDFTDLLLKYNPVYKKVPVLLHDGKPIAESTVILEYIEETWPQRPLLPQDPYERAVARFWVSFAEEKSISFMSFFVTVGEEFQKATKEVKEVLKVLEETIADKRYFGGEDIGVLDINLGWIALSFGVIEDVVGVKVLVVSDFPGLFTWIQNFREHPAIKTNLPSYPELFTYYKQKRETIIPSDVAS</sequence>
<dbReference type="InterPro" id="IPR010264">
    <property type="entry name" value="Self-incomp_S1"/>
</dbReference>
<dbReference type="Gene3D" id="1.20.1050.10">
    <property type="match status" value="1"/>
</dbReference>
<evidence type="ECO:0000259" key="10">
    <source>
        <dbReference type="PROSITE" id="PS50404"/>
    </source>
</evidence>
<dbReference type="SFLD" id="SFLDG00358">
    <property type="entry name" value="Main_(cytGST)"/>
    <property type="match status" value="1"/>
</dbReference>
<feature type="domain" description="GST C-terminal" evidence="11">
    <location>
        <begin position="174"/>
        <end position="296"/>
    </location>
</feature>
<keyword evidence="6" id="KW-0808">Transferase</keyword>
<accession>A0ABD1LJ53</accession>
<dbReference type="FunFam" id="3.40.30.10:FF:000044">
    <property type="entry name" value="Glutathione S-transferase GSTU6"/>
    <property type="match status" value="1"/>
</dbReference>
<keyword evidence="13" id="KW-1185">Reference proteome</keyword>
<comment type="catalytic activity">
    <reaction evidence="9">
        <text>RX + glutathione = an S-substituted glutathione + a halide anion + H(+)</text>
        <dbReference type="Rhea" id="RHEA:16437"/>
        <dbReference type="ChEBI" id="CHEBI:15378"/>
        <dbReference type="ChEBI" id="CHEBI:16042"/>
        <dbReference type="ChEBI" id="CHEBI:17792"/>
        <dbReference type="ChEBI" id="CHEBI:57925"/>
        <dbReference type="ChEBI" id="CHEBI:90779"/>
        <dbReference type="EC" id="2.5.1.18"/>
    </reaction>
</comment>
<dbReference type="Pfam" id="PF00043">
    <property type="entry name" value="GST_C"/>
    <property type="match status" value="1"/>
</dbReference>
<dbReference type="SFLD" id="SFLDS00019">
    <property type="entry name" value="Glutathione_Transferase_(cytos"/>
    <property type="match status" value="1"/>
</dbReference>
<proteinExistence type="inferred from homology"/>
<dbReference type="PROSITE" id="PS50405">
    <property type="entry name" value="GST_CTER"/>
    <property type="match status" value="1"/>
</dbReference>
<dbReference type="PANTHER" id="PTHR11260">
    <property type="entry name" value="GLUTATHIONE S-TRANSFERASE, GST, SUPERFAMILY, GST DOMAIN CONTAINING"/>
    <property type="match status" value="1"/>
</dbReference>
<reference evidence="12 13" key="1">
    <citation type="submission" date="2024-08" db="EMBL/GenBank/DDBJ databases">
        <title>Insights into the chromosomal genome structure of Flemingia macrophylla.</title>
        <authorList>
            <person name="Ding Y."/>
            <person name="Zhao Y."/>
            <person name="Bi W."/>
            <person name="Wu M."/>
            <person name="Zhao G."/>
            <person name="Gong Y."/>
            <person name="Li W."/>
            <person name="Zhang P."/>
        </authorList>
    </citation>
    <scope>NUCLEOTIDE SEQUENCE [LARGE SCALE GENOMIC DNA]</scope>
    <source>
        <strain evidence="12">DYQJB</strain>
        <tissue evidence="12">Leaf</tissue>
    </source>
</reference>
<evidence type="ECO:0000256" key="5">
    <source>
        <dbReference type="ARBA" id="ARBA00022525"/>
    </source>
</evidence>
<dbReference type="Proteomes" id="UP001603857">
    <property type="component" value="Unassembled WGS sequence"/>
</dbReference>
<evidence type="ECO:0000256" key="7">
    <source>
        <dbReference type="ARBA" id="ARBA00022729"/>
    </source>
</evidence>
<name>A0ABD1LJ53_9FABA</name>
<evidence type="ECO:0000256" key="6">
    <source>
        <dbReference type="ARBA" id="ARBA00022679"/>
    </source>
</evidence>
<organism evidence="12 13">
    <name type="scientific">Flemingia macrophylla</name>
    <dbReference type="NCBI Taxonomy" id="520843"/>
    <lineage>
        <taxon>Eukaryota</taxon>
        <taxon>Viridiplantae</taxon>
        <taxon>Streptophyta</taxon>
        <taxon>Embryophyta</taxon>
        <taxon>Tracheophyta</taxon>
        <taxon>Spermatophyta</taxon>
        <taxon>Magnoliopsida</taxon>
        <taxon>eudicotyledons</taxon>
        <taxon>Gunneridae</taxon>
        <taxon>Pentapetalae</taxon>
        <taxon>rosids</taxon>
        <taxon>fabids</taxon>
        <taxon>Fabales</taxon>
        <taxon>Fabaceae</taxon>
        <taxon>Papilionoideae</taxon>
        <taxon>50 kb inversion clade</taxon>
        <taxon>NPAAA clade</taxon>
        <taxon>indigoferoid/millettioid clade</taxon>
        <taxon>Phaseoleae</taxon>
        <taxon>Flemingia</taxon>
    </lineage>
</organism>
<dbReference type="PROSITE" id="PS51257">
    <property type="entry name" value="PROKAR_LIPOPROTEIN"/>
    <property type="match status" value="1"/>
</dbReference>
<dbReference type="PROSITE" id="PS50404">
    <property type="entry name" value="GST_NTER"/>
    <property type="match status" value="1"/>
</dbReference>
<gene>
    <name evidence="12" type="ORF">Fmac_027752</name>
</gene>
<dbReference type="GO" id="GO:0005576">
    <property type="term" value="C:extracellular region"/>
    <property type="evidence" value="ECO:0007669"/>
    <property type="project" value="UniProtKB-SubCell"/>
</dbReference>
<dbReference type="SFLD" id="SFLDG01152">
    <property type="entry name" value="Main.3:_Omega-_and_Tau-like"/>
    <property type="match status" value="1"/>
</dbReference>
<evidence type="ECO:0000256" key="2">
    <source>
        <dbReference type="ARBA" id="ARBA00005581"/>
    </source>
</evidence>
<dbReference type="InterPro" id="IPR045073">
    <property type="entry name" value="Omega/Tau-like"/>
</dbReference>
<dbReference type="InterPro" id="IPR004045">
    <property type="entry name" value="Glutathione_S-Trfase_N"/>
</dbReference>
<keyword evidence="4" id="KW-0713">Self-incompatibility</keyword>
<comment type="caution">
    <text evidence="12">The sequence shown here is derived from an EMBL/GenBank/DDBJ whole genome shotgun (WGS) entry which is preliminary data.</text>
</comment>
<dbReference type="GO" id="GO:0060320">
    <property type="term" value="P:rejection of self pollen"/>
    <property type="evidence" value="ECO:0007669"/>
    <property type="project" value="UniProtKB-KW"/>
</dbReference>
<protein>
    <recommendedName>
        <fullName evidence="3">glutathione transferase</fullName>
        <ecNumber evidence="3">2.5.1.18</ecNumber>
    </recommendedName>
</protein>
<dbReference type="CDD" id="cd03058">
    <property type="entry name" value="GST_N_Tau"/>
    <property type="match status" value="1"/>
</dbReference>
<dbReference type="Pfam" id="PF05938">
    <property type="entry name" value="Self-incomp_S1"/>
    <property type="match status" value="1"/>
</dbReference>
<dbReference type="InterPro" id="IPR045074">
    <property type="entry name" value="GST_C_Tau"/>
</dbReference>
<dbReference type="InterPro" id="IPR036249">
    <property type="entry name" value="Thioredoxin-like_sf"/>
</dbReference>
<dbReference type="GO" id="GO:0004364">
    <property type="term" value="F:glutathione transferase activity"/>
    <property type="evidence" value="ECO:0007669"/>
    <property type="project" value="UniProtKB-EC"/>
</dbReference>
<feature type="domain" description="GST N-terminal" evidence="10">
    <location>
        <begin position="88"/>
        <end position="169"/>
    </location>
</feature>
<dbReference type="InterPro" id="IPR004046">
    <property type="entry name" value="GST_C"/>
</dbReference>
<evidence type="ECO:0000313" key="13">
    <source>
        <dbReference type="Proteomes" id="UP001603857"/>
    </source>
</evidence>